<evidence type="ECO:0000256" key="8">
    <source>
        <dbReference type="ARBA" id="ARBA00023136"/>
    </source>
</evidence>
<evidence type="ECO:0000256" key="12">
    <source>
        <dbReference type="SAM" id="MobiDB-lite"/>
    </source>
</evidence>
<keyword evidence="7 13" id="KW-1133">Transmembrane helix</keyword>
<evidence type="ECO:0000313" key="15">
    <source>
        <dbReference type="EMBL" id="CTP81994.1"/>
    </source>
</evidence>
<evidence type="ECO:0000256" key="4">
    <source>
        <dbReference type="ARBA" id="ARBA00022692"/>
    </source>
</evidence>
<comment type="similarity">
    <text evidence="2">Belongs to the TRAP-alpha family.</text>
</comment>
<reference evidence="15" key="2">
    <citation type="submission" date="2012-12" db="EMBL/GenBank/DDBJ databases">
        <authorList>
            <person name="Gao Y.W."/>
            <person name="Fan S.T."/>
            <person name="Sun H.T."/>
            <person name="Wang Z."/>
            <person name="Gao X.L."/>
            <person name="Li Y.G."/>
            <person name="Wang T.C."/>
            <person name="Zhang K."/>
            <person name="Xu W.W."/>
            <person name="Yu Z.J."/>
            <person name="Xia X.Z."/>
        </authorList>
    </citation>
    <scope>NUCLEOTIDE SEQUENCE</scope>
    <source>
        <strain evidence="15">FR3</strain>
    </source>
</reference>
<evidence type="ECO:0000313" key="19">
    <source>
        <dbReference type="WormBase" id="Bm7040"/>
    </source>
</evidence>
<dbReference type="EMBL" id="LN857024">
    <property type="protein sequence ID" value="CTP81994.1"/>
    <property type="molecule type" value="Genomic_DNA"/>
</dbReference>
<evidence type="ECO:0000313" key="18">
    <source>
        <dbReference type="WBParaSite" id="Bm7040.1"/>
    </source>
</evidence>
<feature type="transmembrane region" description="Helical" evidence="13">
    <location>
        <begin position="196"/>
        <end position="217"/>
    </location>
</feature>
<dbReference type="GO" id="GO:0005789">
    <property type="term" value="C:endoplasmic reticulum membrane"/>
    <property type="evidence" value="ECO:0007669"/>
    <property type="project" value="UniProtKB-SubCell"/>
</dbReference>
<accession>A0A0I9N7M7</accession>
<feature type="signal peptide" evidence="14">
    <location>
        <begin position="1"/>
        <end position="25"/>
    </location>
</feature>
<dbReference type="Proteomes" id="UP000006672">
    <property type="component" value="Unassembled WGS sequence"/>
</dbReference>
<feature type="region of interest" description="Disordered" evidence="12">
    <location>
        <begin position="256"/>
        <end position="276"/>
    </location>
</feature>
<evidence type="ECO:0000256" key="7">
    <source>
        <dbReference type="ARBA" id="ARBA00022989"/>
    </source>
</evidence>
<dbReference type="PANTHER" id="PTHR12924">
    <property type="entry name" value="TRANSLOCON-ASSOCIATED PROTEIN, ALPHA SUBUNIT"/>
    <property type="match status" value="1"/>
</dbReference>
<gene>
    <name evidence="19" type="primary">bma-trap-1</name>
    <name evidence="15 18" type="synonym">Bma-trap-1</name>
    <name evidence="19" type="ORF">Bm7040</name>
    <name evidence="16" type="ORF">BM_BM7040</name>
    <name evidence="15" type="ORF">BM_Bm7040</name>
</gene>
<evidence type="ECO:0000313" key="16">
    <source>
        <dbReference type="EMBL" id="VIO96624.1"/>
    </source>
</evidence>
<comment type="subunit">
    <text evidence="10">Heterotetramer of TRAP-alpha, TRAP-beta, TRAP-delta and TRAP-gamma. Interacts with palmitoylated calnexin (CALX), the interaction is required for efficient folding of glycosylated proteins.</text>
</comment>
<evidence type="ECO:0000256" key="14">
    <source>
        <dbReference type="SAM" id="SignalP"/>
    </source>
</evidence>
<evidence type="ECO:0000256" key="5">
    <source>
        <dbReference type="ARBA" id="ARBA00022729"/>
    </source>
</evidence>
<comment type="subcellular location">
    <subcellularLocation>
        <location evidence="1">Endoplasmic reticulum membrane</location>
        <topology evidence="1">Single-pass type I membrane protein</topology>
    </subcellularLocation>
</comment>
<evidence type="ECO:0000256" key="10">
    <source>
        <dbReference type="ARBA" id="ARBA00025854"/>
    </source>
</evidence>
<evidence type="ECO:0000256" key="9">
    <source>
        <dbReference type="ARBA" id="ARBA00025620"/>
    </source>
</evidence>
<evidence type="ECO:0000256" key="1">
    <source>
        <dbReference type="ARBA" id="ARBA00004115"/>
    </source>
</evidence>
<organism evidence="15">
    <name type="scientific">Brugia malayi</name>
    <name type="common">Filarial nematode worm</name>
    <dbReference type="NCBI Taxonomy" id="6279"/>
    <lineage>
        <taxon>Eukaryota</taxon>
        <taxon>Metazoa</taxon>
        <taxon>Ecdysozoa</taxon>
        <taxon>Nematoda</taxon>
        <taxon>Chromadorea</taxon>
        <taxon>Rhabditida</taxon>
        <taxon>Spirurina</taxon>
        <taxon>Spiruromorpha</taxon>
        <taxon>Filarioidea</taxon>
        <taxon>Onchocercidae</taxon>
        <taxon>Brugia</taxon>
    </lineage>
</organism>
<protein>
    <recommendedName>
        <fullName evidence="3">Translocon-associated protein subunit alpha</fullName>
    </recommendedName>
    <alternativeName>
        <fullName evidence="11">Signal sequence receptor subunit alpha</fullName>
    </alternativeName>
</protein>
<name>A0A0I9N7M7_BRUMA</name>
<evidence type="ECO:0000256" key="2">
    <source>
        <dbReference type="ARBA" id="ARBA00006776"/>
    </source>
</evidence>
<reference evidence="15 17" key="1">
    <citation type="journal article" date="2007" name="Science">
        <title>Draft genome of the filarial nematode parasite Brugia malayi.</title>
        <authorList>
            <person name="Ghedin E."/>
            <person name="Wang S."/>
            <person name="Spiro D."/>
            <person name="Caler E."/>
            <person name="Zhao Q."/>
            <person name="Crabtree J."/>
            <person name="Allen J.E."/>
            <person name="Delcher A.L."/>
            <person name="Guiliano D.B."/>
            <person name="Miranda-Saavedra D."/>
            <person name="Angiuoli S.V."/>
            <person name="Creasy T."/>
            <person name="Amedeo P."/>
            <person name="Haas B."/>
            <person name="El-Sayed N.M."/>
            <person name="Wortman J.R."/>
            <person name="Feldblyum T."/>
            <person name="Tallon L."/>
            <person name="Schatz M."/>
            <person name="Shumway M."/>
            <person name="Koo H."/>
            <person name="Salzberg S.L."/>
            <person name="Schobel S."/>
            <person name="Pertea M."/>
            <person name="Pop M."/>
            <person name="White O."/>
            <person name="Barton G.J."/>
            <person name="Carlow C.K."/>
            <person name="Crawford M.J."/>
            <person name="Daub J."/>
            <person name="Dimmic M.W."/>
            <person name="Estes C.F."/>
            <person name="Foster J.M."/>
            <person name="Ganatra M."/>
            <person name="Gregory W.F."/>
            <person name="Johnson N.M."/>
            <person name="Jin J."/>
            <person name="Komuniecki R."/>
            <person name="Korf I."/>
            <person name="Kumar S."/>
            <person name="Laney S."/>
            <person name="Li B.W."/>
            <person name="Li W."/>
            <person name="Lindblom T.H."/>
            <person name="Lustigman S."/>
            <person name="Ma D."/>
            <person name="Maina C.V."/>
            <person name="Martin D.M."/>
            <person name="McCarter J.P."/>
            <person name="McReynolds L."/>
            <person name="Mitreva M."/>
            <person name="Nutman T.B."/>
            <person name="Parkinson J."/>
            <person name="Peregrin-Alvarez J.M."/>
            <person name="Poole C."/>
            <person name="Ren Q."/>
            <person name="Saunders L."/>
            <person name="Sluder A.E."/>
            <person name="Smith K."/>
            <person name="Stanke M."/>
            <person name="Unnasch T.R."/>
            <person name="Ware J."/>
            <person name="Wei A.D."/>
            <person name="Weil G."/>
            <person name="Williams D.J."/>
            <person name="Zhang Y."/>
            <person name="Williams S.A."/>
            <person name="Fraser-Liggett C."/>
            <person name="Slatko B."/>
            <person name="Blaxter M.L."/>
            <person name="Scott A.L."/>
        </authorList>
    </citation>
    <scope>NUCLEOTIDE SEQUENCE</scope>
    <source>
        <strain evidence="15 17">FR3</strain>
    </source>
</reference>
<dbReference type="EMBL" id="CAAKNF010000194">
    <property type="protein sequence ID" value="VIO96624.1"/>
    <property type="molecule type" value="Genomic_DNA"/>
</dbReference>
<dbReference type="FunCoup" id="A0A0I9N7M7">
    <property type="interactions" value="2046"/>
</dbReference>
<accession>A0A4E9FJK7</accession>
<keyword evidence="5 14" id="KW-0732">Signal</keyword>
<dbReference type="OrthoDB" id="1926781at2759"/>
<dbReference type="InterPro" id="IPR005595">
    <property type="entry name" value="TRAP_alpha"/>
</dbReference>
<evidence type="ECO:0000256" key="13">
    <source>
        <dbReference type="SAM" id="Phobius"/>
    </source>
</evidence>
<reference evidence="16" key="3">
    <citation type="submission" date="2019-04" db="EMBL/GenBank/DDBJ databases">
        <authorList>
            <person name="Howe K."/>
            <person name="Paulini M."/>
            <person name="Williams G."/>
        </authorList>
    </citation>
    <scope>NUCLEOTIDE SEQUENCE [LARGE SCALE GENOMIC DNA]</scope>
    <source>
        <strain evidence="16">FR3</strain>
    </source>
</reference>
<keyword evidence="6" id="KW-0256">Endoplasmic reticulum</keyword>
<keyword evidence="8 13" id="KW-0472">Membrane</keyword>
<evidence type="ECO:0000256" key="6">
    <source>
        <dbReference type="ARBA" id="ARBA00022824"/>
    </source>
</evidence>
<dbReference type="RefSeq" id="XP_001901355.2">
    <property type="nucleotide sequence ID" value="XM_001901320.2"/>
</dbReference>
<comment type="function">
    <text evidence="9">TRAP proteins are part of a complex whose function is to bind calcium to the ER membrane and thereby regulate the retention of ER resident proteins. May be involved in the recycling of the translocation apparatus after completion of the translocation process or may function as a membrane-bound chaperone facilitating folding of translocated proteins.</text>
</comment>
<keyword evidence="17" id="KW-1185">Reference proteome</keyword>
<reference evidence="18" key="4">
    <citation type="submission" date="2019-12" db="UniProtKB">
        <authorList>
            <consortium name="WormBaseParasite"/>
        </authorList>
    </citation>
    <scope>IDENTIFICATION</scope>
</reference>
<sequence>MISRRILRLLLGLAALSTCFITMKADDAVDGEVEEELSVNEEDIIAVSEDKISDAVEVDNVMKPSADVHVAFIFTHPEHSEGLPGGKLVQFLMGFQNHGEKEFTVLFCETSFRYPQDFSYHIQNFSRVQYNRVVAAKQEATFNYAFYPSDQFAGRPLGLVVELQYEDSDGKGYKNTVFNETVTIVEDESNFNTETGFLYVIFAAVVVLILLAGQHFLSKLTRRHGMAKSRQTQLTEIGTSKKNEVDFEWIPREVLNHNKSPKSGSPRHRKQTQRLD</sequence>
<dbReference type="WBParaSite" id="Bm7040.1">
    <property type="protein sequence ID" value="Bm7040.1"/>
    <property type="gene ID" value="WBGene00227301"/>
</dbReference>
<evidence type="ECO:0000256" key="3">
    <source>
        <dbReference type="ARBA" id="ARBA00020280"/>
    </source>
</evidence>
<dbReference type="WormBase" id="Bm7040">
    <property type="protein sequence ID" value="BM25453"/>
    <property type="gene ID" value="WBGene00227301"/>
    <property type="gene designation" value="Bma-trap-1"/>
</dbReference>
<dbReference type="AlphaFoldDB" id="A0A0I9N7M7"/>
<evidence type="ECO:0000256" key="11">
    <source>
        <dbReference type="ARBA" id="ARBA00031071"/>
    </source>
</evidence>
<dbReference type="Pfam" id="PF03896">
    <property type="entry name" value="TRAP_alpha"/>
    <property type="match status" value="1"/>
</dbReference>
<feature type="compositionally biased region" description="Basic residues" evidence="12">
    <location>
        <begin position="265"/>
        <end position="276"/>
    </location>
</feature>
<evidence type="ECO:0000313" key="17">
    <source>
        <dbReference type="Proteomes" id="UP000006672"/>
    </source>
</evidence>
<dbReference type="GeneID" id="6104774"/>
<dbReference type="STRING" id="6279.A0A0I9N7M7"/>
<feature type="chain" id="PRO_5013453822" description="Translocon-associated protein subunit alpha" evidence="14">
    <location>
        <begin position="26"/>
        <end position="276"/>
    </location>
</feature>
<dbReference type="PANTHER" id="PTHR12924:SF0">
    <property type="entry name" value="TRANSLOCON-ASSOCIATED PROTEIN SUBUNIT ALPHA"/>
    <property type="match status" value="1"/>
</dbReference>
<keyword evidence="4 13" id="KW-0812">Transmembrane</keyword>
<proteinExistence type="inferred from homology"/>
<dbReference type="OMA" id="EEDQMQT"/>